<feature type="transmembrane region" description="Helical" evidence="1">
    <location>
        <begin position="90"/>
        <end position="114"/>
    </location>
</feature>
<accession>A0A0V8M2M1</accession>
<dbReference type="InterPro" id="IPR043725">
    <property type="entry name" value="DUF5667"/>
</dbReference>
<keyword evidence="1" id="KW-0472">Membrane</keyword>
<dbReference type="Pfam" id="PF18915">
    <property type="entry name" value="DUF5667"/>
    <property type="match status" value="1"/>
</dbReference>
<keyword evidence="1" id="KW-1133">Transmembrane helix</keyword>
<dbReference type="OrthoDB" id="166501at2"/>
<protein>
    <recommendedName>
        <fullName evidence="2">DUF5667 domain-containing protein</fullName>
    </recommendedName>
</protein>
<organism evidence="3 4">
    <name type="scientific">Dehalococcoides mccartyi</name>
    <dbReference type="NCBI Taxonomy" id="61435"/>
    <lineage>
        <taxon>Bacteria</taxon>
        <taxon>Bacillati</taxon>
        <taxon>Chloroflexota</taxon>
        <taxon>Dehalococcoidia</taxon>
        <taxon>Dehalococcoidales</taxon>
        <taxon>Dehalococcoidaceae</taxon>
        <taxon>Dehalococcoides</taxon>
    </lineage>
</organism>
<reference evidence="3 4" key="1">
    <citation type="journal article" date="2015" name="Sci. Rep.">
        <title>A comparative genomics and reductive dehalogenase gene transcription study of two chloroethene-respiring bacteria, Dehalococcoides mccartyi strains MB and 11a.</title>
        <authorList>
            <person name="Low A."/>
            <person name="Shen Z."/>
            <person name="Cheng D."/>
            <person name="Rogers M.J."/>
            <person name="Lee P.K."/>
            <person name="He J."/>
        </authorList>
    </citation>
    <scope>NUCLEOTIDE SEQUENCE [LARGE SCALE GENOMIC DNA]</scope>
    <source>
        <strain evidence="3 4">MB</strain>
    </source>
</reference>
<dbReference type="Proteomes" id="UP000053577">
    <property type="component" value="Unassembled WGS sequence"/>
</dbReference>
<feature type="domain" description="DUF5667" evidence="2">
    <location>
        <begin position="116"/>
        <end position="189"/>
    </location>
</feature>
<proteinExistence type="predicted"/>
<dbReference type="AlphaFoldDB" id="A0A0V8M2M1"/>
<evidence type="ECO:0000259" key="2">
    <source>
        <dbReference type="Pfam" id="PF18915"/>
    </source>
</evidence>
<sequence>MNVKNNPEFDNILSECLDRILIDGQDLESCLRLYPDQAVELAPLLKTAIGIDALASGCKPSESFKAKARYEFMSALNESKHKKGFFRWRLNWASGLVGALMFLFVSGGGVAVAASGSMPDSPLYSVKLATEELWLNVSFSEEGKLNTMNQIADRRVAEIIYLSDTNQVSLLRQTNDKLNSALSVMANLIWAESSMMSADNSQGRDDTEILGLPSVEAPDKTPGMTETPSGSVGTTQYYIFLSAIANQDALNLALERASDDVREDMAWVIANTIAAYQRLLNVMDIP</sequence>
<evidence type="ECO:0000313" key="4">
    <source>
        <dbReference type="Proteomes" id="UP000053577"/>
    </source>
</evidence>
<dbReference type="PATRIC" id="fig|61435.5.peg.988"/>
<dbReference type="RefSeq" id="WP_058292493.1">
    <property type="nucleotide sequence ID" value="NZ_JGYD01000018.1"/>
</dbReference>
<dbReference type="EMBL" id="JGYD01000018">
    <property type="protein sequence ID" value="KSV18004.1"/>
    <property type="molecule type" value="Genomic_DNA"/>
</dbReference>
<gene>
    <name evidence="3" type="ORF">DA01_05015</name>
</gene>
<keyword evidence="1" id="KW-0812">Transmembrane</keyword>
<name>A0A0V8M2M1_9CHLR</name>
<comment type="caution">
    <text evidence="3">The sequence shown here is derived from an EMBL/GenBank/DDBJ whole genome shotgun (WGS) entry which is preliminary data.</text>
</comment>
<evidence type="ECO:0000313" key="3">
    <source>
        <dbReference type="EMBL" id="KSV18004.1"/>
    </source>
</evidence>
<evidence type="ECO:0000256" key="1">
    <source>
        <dbReference type="SAM" id="Phobius"/>
    </source>
</evidence>